<keyword evidence="1" id="KW-0812">Transmembrane</keyword>
<dbReference type="AlphaFoldDB" id="A0A1F5ZX46"/>
<keyword evidence="1" id="KW-1133">Transmembrane helix</keyword>
<organism evidence="2 3">
    <name type="scientific">Candidatus Gottesmanbacteria bacterium RIFCSPHIGHO2_02_FULL_39_14</name>
    <dbReference type="NCBI Taxonomy" id="1798383"/>
    <lineage>
        <taxon>Bacteria</taxon>
        <taxon>Candidatus Gottesmaniibacteriota</taxon>
    </lineage>
</organism>
<keyword evidence="1" id="KW-0472">Membrane</keyword>
<dbReference type="Proteomes" id="UP000176253">
    <property type="component" value="Unassembled WGS sequence"/>
</dbReference>
<gene>
    <name evidence="2" type="ORF">A3D78_00125</name>
</gene>
<name>A0A1F5ZX46_9BACT</name>
<evidence type="ECO:0000313" key="2">
    <source>
        <dbReference type="EMBL" id="OGG17038.1"/>
    </source>
</evidence>
<sequence length="244" mass="27544">MIVKKQKKHIPKRVFIILVPVLIIIFLTVKNLSSCPKGETFQGKKGTYTIIGEEDYQSDQLKLKGCHLKLEEADLTTDYYLDRQAYSNLRGQKSSDVGNGCLVYRIKNSQEINEYCFGENVNVTQSLLQTTPKAVNLELKQFNFAGTKWRYNIQAGGGVGGIMTFERDDNGSLSGTFTEFGPEGEQVKTFIGSFEKNNFLLTLEDYPTFEVVLSADSNTLAGKPVEPEKDIYYPDDFFQAERQP</sequence>
<feature type="transmembrane region" description="Helical" evidence="1">
    <location>
        <begin position="12"/>
        <end position="29"/>
    </location>
</feature>
<comment type="caution">
    <text evidence="2">The sequence shown here is derived from an EMBL/GenBank/DDBJ whole genome shotgun (WGS) entry which is preliminary data.</text>
</comment>
<proteinExistence type="predicted"/>
<reference evidence="2 3" key="1">
    <citation type="journal article" date="2016" name="Nat. Commun.">
        <title>Thousands of microbial genomes shed light on interconnected biogeochemical processes in an aquifer system.</title>
        <authorList>
            <person name="Anantharaman K."/>
            <person name="Brown C.T."/>
            <person name="Hug L.A."/>
            <person name="Sharon I."/>
            <person name="Castelle C.J."/>
            <person name="Probst A.J."/>
            <person name="Thomas B.C."/>
            <person name="Singh A."/>
            <person name="Wilkins M.J."/>
            <person name="Karaoz U."/>
            <person name="Brodie E.L."/>
            <person name="Williams K.H."/>
            <person name="Hubbard S.S."/>
            <person name="Banfield J.F."/>
        </authorList>
    </citation>
    <scope>NUCLEOTIDE SEQUENCE [LARGE SCALE GENOMIC DNA]</scope>
</reference>
<dbReference type="STRING" id="1798383.A3D78_00125"/>
<dbReference type="EMBL" id="MFJM01000049">
    <property type="protein sequence ID" value="OGG17038.1"/>
    <property type="molecule type" value="Genomic_DNA"/>
</dbReference>
<evidence type="ECO:0000313" key="3">
    <source>
        <dbReference type="Proteomes" id="UP000176253"/>
    </source>
</evidence>
<accession>A0A1F5ZX46</accession>
<protein>
    <submittedName>
        <fullName evidence="2">Uncharacterized protein</fullName>
    </submittedName>
</protein>
<evidence type="ECO:0000256" key="1">
    <source>
        <dbReference type="SAM" id="Phobius"/>
    </source>
</evidence>